<dbReference type="AlphaFoldDB" id="A0A5N5DTN4"/>
<keyword evidence="4" id="KW-1185">Reference proteome</keyword>
<dbReference type="Proteomes" id="UP000325902">
    <property type="component" value="Unassembled WGS sequence"/>
</dbReference>
<reference evidence="3 4" key="1">
    <citation type="journal article" date="2019" name="Sci. Rep.">
        <title>A multi-omics analysis of the grapevine pathogen Lasiodiplodia theobromae reveals that temperature affects the expression of virulence- and pathogenicity-related genes.</title>
        <authorList>
            <person name="Felix C."/>
            <person name="Meneses R."/>
            <person name="Goncalves M.F.M."/>
            <person name="Tilleman L."/>
            <person name="Duarte A.S."/>
            <person name="Jorrin-Novo J.V."/>
            <person name="Van de Peer Y."/>
            <person name="Deforce D."/>
            <person name="Van Nieuwerburgh F."/>
            <person name="Esteves A.C."/>
            <person name="Alves A."/>
        </authorList>
    </citation>
    <scope>NUCLEOTIDE SEQUENCE [LARGE SCALE GENOMIC DNA]</scope>
    <source>
        <strain evidence="3 4">LA-SOL3</strain>
    </source>
</reference>
<accession>A0A5N5DTN4</accession>
<dbReference type="EMBL" id="VCHE01000001">
    <property type="protein sequence ID" value="KAB2581409.1"/>
    <property type="molecule type" value="Genomic_DNA"/>
</dbReference>
<name>A0A5N5DTN4_9PEZI</name>
<evidence type="ECO:0000313" key="4">
    <source>
        <dbReference type="Proteomes" id="UP000325902"/>
    </source>
</evidence>
<gene>
    <name evidence="3" type="ORF">DBV05_g118</name>
</gene>
<evidence type="ECO:0000313" key="3">
    <source>
        <dbReference type="EMBL" id="KAB2581409.1"/>
    </source>
</evidence>
<feature type="coiled-coil region" evidence="1">
    <location>
        <begin position="92"/>
        <end position="126"/>
    </location>
</feature>
<feature type="region of interest" description="Disordered" evidence="2">
    <location>
        <begin position="27"/>
        <end position="49"/>
    </location>
</feature>
<organism evidence="3 4">
    <name type="scientific">Lasiodiplodia theobromae</name>
    <dbReference type="NCBI Taxonomy" id="45133"/>
    <lineage>
        <taxon>Eukaryota</taxon>
        <taxon>Fungi</taxon>
        <taxon>Dikarya</taxon>
        <taxon>Ascomycota</taxon>
        <taxon>Pezizomycotina</taxon>
        <taxon>Dothideomycetes</taxon>
        <taxon>Dothideomycetes incertae sedis</taxon>
        <taxon>Botryosphaeriales</taxon>
        <taxon>Botryosphaeriaceae</taxon>
        <taxon>Lasiodiplodia</taxon>
    </lineage>
</organism>
<feature type="compositionally biased region" description="Polar residues" evidence="2">
    <location>
        <begin position="28"/>
        <end position="39"/>
    </location>
</feature>
<protein>
    <submittedName>
        <fullName evidence="3">Uncharacterized protein</fullName>
    </submittedName>
</protein>
<comment type="caution">
    <text evidence="3">The sequence shown here is derived from an EMBL/GenBank/DDBJ whole genome shotgun (WGS) entry which is preliminary data.</text>
</comment>
<evidence type="ECO:0000256" key="1">
    <source>
        <dbReference type="SAM" id="Coils"/>
    </source>
</evidence>
<sequence>MARDNKRKHAENNTLAVGAFLKHRNDNVWPTGSAKITPTSKEDDKGYIKSPAPAKQLNITKLRAAYAESPLRTFASKEARDLKNRVDSFNETASLREHIEKLEKENKKLDNDKKKLFNKNMTLSNENMTLYDENMMLYNENKWLRQKLEALGIPEEDLEEGPEEIPFIKKRRLD</sequence>
<proteinExistence type="predicted"/>
<evidence type="ECO:0000256" key="2">
    <source>
        <dbReference type="SAM" id="MobiDB-lite"/>
    </source>
</evidence>
<keyword evidence="1" id="KW-0175">Coiled coil</keyword>